<gene>
    <name evidence="2" type="ORF">APZ42_027060</name>
</gene>
<evidence type="ECO:0000313" key="3">
    <source>
        <dbReference type="Proteomes" id="UP000076858"/>
    </source>
</evidence>
<dbReference type="EMBL" id="LRGB01002167">
    <property type="protein sequence ID" value="KZS08858.1"/>
    <property type="molecule type" value="Genomic_DNA"/>
</dbReference>
<feature type="region of interest" description="Disordered" evidence="1">
    <location>
        <begin position="151"/>
        <end position="187"/>
    </location>
</feature>
<dbReference type="Proteomes" id="UP000076858">
    <property type="component" value="Unassembled WGS sequence"/>
</dbReference>
<dbReference type="AlphaFoldDB" id="A0A164RQP8"/>
<accession>A0A164RQP8</accession>
<protein>
    <submittedName>
        <fullName evidence="2">Uncharacterized protein</fullName>
    </submittedName>
</protein>
<evidence type="ECO:0000256" key="1">
    <source>
        <dbReference type="SAM" id="MobiDB-lite"/>
    </source>
</evidence>
<sequence>MYYKDLIKGLPTVRPSILVSIDVNRLRQIPSADAPASFTFKKQFEGTNSKEVIRLPPILSLEEIKKLETKRKRVQHVPKQRLTNDNNLEKTKAPNLLQAPAKDPAAAARAKIDSLHASLFGGKLPLPAPARAPKQLTDKPNPLADCLVRPPLPVLQKPEPGLMRQLPSRELPNDSMAKRKREEDAPATLPVEKRFKDYKDPVRLKAPVERSGVLIMAEINNLHRSLFEGLLPSKNLTSRPRPMSERPVRPPLPVAEPEDDYLPPWCRQSFYDYNYQFSFD</sequence>
<feature type="region of interest" description="Disordered" evidence="1">
    <location>
        <begin position="234"/>
        <end position="257"/>
    </location>
</feature>
<evidence type="ECO:0000313" key="2">
    <source>
        <dbReference type="EMBL" id="KZS08858.1"/>
    </source>
</evidence>
<proteinExistence type="predicted"/>
<comment type="caution">
    <text evidence="2">The sequence shown here is derived from an EMBL/GenBank/DDBJ whole genome shotgun (WGS) entry which is preliminary data.</text>
</comment>
<reference evidence="2 3" key="1">
    <citation type="submission" date="2016-03" db="EMBL/GenBank/DDBJ databases">
        <title>EvidentialGene: Evidence-directed Construction of Genes on Genomes.</title>
        <authorList>
            <person name="Gilbert D.G."/>
            <person name="Choi J.-H."/>
            <person name="Mockaitis K."/>
            <person name="Colbourne J."/>
            <person name="Pfrender M."/>
        </authorList>
    </citation>
    <scope>NUCLEOTIDE SEQUENCE [LARGE SCALE GENOMIC DNA]</scope>
    <source>
        <strain evidence="2 3">Xinb3</strain>
        <tissue evidence="2">Complete organism</tissue>
    </source>
</reference>
<organism evidence="2 3">
    <name type="scientific">Daphnia magna</name>
    <dbReference type="NCBI Taxonomy" id="35525"/>
    <lineage>
        <taxon>Eukaryota</taxon>
        <taxon>Metazoa</taxon>
        <taxon>Ecdysozoa</taxon>
        <taxon>Arthropoda</taxon>
        <taxon>Crustacea</taxon>
        <taxon>Branchiopoda</taxon>
        <taxon>Diplostraca</taxon>
        <taxon>Cladocera</taxon>
        <taxon>Anomopoda</taxon>
        <taxon>Daphniidae</taxon>
        <taxon>Daphnia</taxon>
    </lineage>
</organism>
<name>A0A164RQP8_9CRUS</name>
<keyword evidence="3" id="KW-1185">Reference proteome</keyword>